<name>A0A9R0W5F8_TRITD</name>
<keyword evidence="5" id="KW-0418">Kinase</keyword>
<dbReference type="EMBL" id="LT934117">
    <property type="protein sequence ID" value="VAH99386.1"/>
    <property type="molecule type" value="Genomic_DNA"/>
</dbReference>
<evidence type="ECO:0000256" key="2">
    <source>
        <dbReference type="ARBA" id="ARBA00022527"/>
    </source>
</evidence>
<evidence type="ECO:0000259" key="10">
    <source>
        <dbReference type="PROSITE" id="PS50011"/>
    </source>
</evidence>
<protein>
    <recommendedName>
        <fullName evidence="1">non-specific serine/threonine protein kinase</fullName>
        <ecNumber evidence="1">2.7.11.1</ecNumber>
    </recommendedName>
</protein>
<dbReference type="SUPFAM" id="SSF56112">
    <property type="entry name" value="Protein kinase-like (PK-like)"/>
    <property type="match status" value="1"/>
</dbReference>
<dbReference type="Pfam" id="PF00069">
    <property type="entry name" value="Pkinase"/>
    <property type="match status" value="1"/>
</dbReference>
<accession>A0A9R0W5F8</accession>
<dbReference type="Gramene" id="TRITD4Av1G255130.2">
    <property type="protein sequence ID" value="TRITD4Av1G255130.2"/>
    <property type="gene ID" value="TRITD4Av1G255130"/>
</dbReference>
<comment type="catalytic activity">
    <reaction evidence="7">
        <text>L-threonyl-[protein] + ATP = O-phospho-L-threonyl-[protein] + ADP + H(+)</text>
        <dbReference type="Rhea" id="RHEA:46608"/>
        <dbReference type="Rhea" id="RHEA-COMP:11060"/>
        <dbReference type="Rhea" id="RHEA-COMP:11605"/>
        <dbReference type="ChEBI" id="CHEBI:15378"/>
        <dbReference type="ChEBI" id="CHEBI:30013"/>
        <dbReference type="ChEBI" id="CHEBI:30616"/>
        <dbReference type="ChEBI" id="CHEBI:61977"/>
        <dbReference type="ChEBI" id="CHEBI:456216"/>
        <dbReference type="EC" id="2.7.11.1"/>
    </reaction>
</comment>
<dbReference type="EC" id="2.7.11.1" evidence="1"/>
<comment type="catalytic activity">
    <reaction evidence="8">
        <text>L-seryl-[protein] + ATP = O-phospho-L-seryl-[protein] + ADP + H(+)</text>
        <dbReference type="Rhea" id="RHEA:17989"/>
        <dbReference type="Rhea" id="RHEA-COMP:9863"/>
        <dbReference type="Rhea" id="RHEA-COMP:11604"/>
        <dbReference type="ChEBI" id="CHEBI:15378"/>
        <dbReference type="ChEBI" id="CHEBI:29999"/>
        <dbReference type="ChEBI" id="CHEBI:30616"/>
        <dbReference type="ChEBI" id="CHEBI:83421"/>
        <dbReference type="ChEBI" id="CHEBI:456216"/>
        <dbReference type="EC" id="2.7.11.1"/>
    </reaction>
</comment>
<keyword evidence="3" id="KW-0808">Transferase</keyword>
<dbReference type="InterPro" id="IPR013783">
    <property type="entry name" value="Ig-like_fold"/>
</dbReference>
<dbReference type="InterPro" id="IPR017441">
    <property type="entry name" value="Protein_kinase_ATP_BS"/>
</dbReference>
<dbReference type="InterPro" id="IPR000719">
    <property type="entry name" value="Prot_kinase_dom"/>
</dbReference>
<dbReference type="Proteomes" id="UP000324705">
    <property type="component" value="Chromosome 4A"/>
</dbReference>
<organism evidence="12 13">
    <name type="scientific">Triticum turgidum subsp. durum</name>
    <name type="common">Durum wheat</name>
    <name type="synonym">Triticum durum</name>
    <dbReference type="NCBI Taxonomy" id="4567"/>
    <lineage>
        <taxon>Eukaryota</taxon>
        <taxon>Viridiplantae</taxon>
        <taxon>Streptophyta</taxon>
        <taxon>Embryophyta</taxon>
        <taxon>Tracheophyta</taxon>
        <taxon>Spermatophyta</taxon>
        <taxon>Magnoliopsida</taxon>
        <taxon>Liliopsida</taxon>
        <taxon>Poales</taxon>
        <taxon>Poaceae</taxon>
        <taxon>BOP clade</taxon>
        <taxon>Pooideae</taxon>
        <taxon>Triticodae</taxon>
        <taxon>Triticeae</taxon>
        <taxon>Triticinae</taxon>
        <taxon>Triticum</taxon>
    </lineage>
</organism>
<dbReference type="PROSITE" id="PS00107">
    <property type="entry name" value="PROTEIN_KINASE_ATP"/>
    <property type="match status" value="1"/>
</dbReference>
<dbReference type="InterPro" id="IPR008962">
    <property type="entry name" value="PapD-like_sf"/>
</dbReference>
<evidence type="ECO:0000256" key="6">
    <source>
        <dbReference type="ARBA" id="ARBA00022840"/>
    </source>
</evidence>
<dbReference type="AlphaFoldDB" id="A0A9R0W5F8"/>
<dbReference type="PROSITE" id="PS50202">
    <property type="entry name" value="MSP"/>
    <property type="match status" value="1"/>
</dbReference>
<evidence type="ECO:0000256" key="5">
    <source>
        <dbReference type="ARBA" id="ARBA00022777"/>
    </source>
</evidence>
<evidence type="ECO:0000259" key="11">
    <source>
        <dbReference type="PROSITE" id="PS50202"/>
    </source>
</evidence>
<dbReference type="PANTHER" id="PTHR45707:SF80">
    <property type="entry name" value="PROTEIN KINASE DOMAIN-CONTAINING PROTEIN"/>
    <property type="match status" value="1"/>
</dbReference>
<keyword evidence="13" id="KW-1185">Reference proteome</keyword>
<dbReference type="FunFam" id="1.10.510.10:FF:001023">
    <property type="entry name" value="Os07g0541700 protein"/>
    <property type="match status" value="1"/>
</dbReference>
<keyword evidence="2" id="KW-0723">Serine/threonine-protein kinase</keyword>
<dbReference type="PROSITE" id="PS50011">
    <property type="entry name" value="PROTEIN_KINASE_DOM"/>
    <property type="match status" value="1"/>
</dbReference>
<dbReference type="PROSITE" id="PS00108">
    <property type="entry name" value="PROTEIN_KINASE_ST"/>
    <property type="match status" value="1"/>
</dbReference>
<evidence type="ECO:0000256" key="8">
    <source>
        <dbReference type="ARBA" id="ARBA00048679"/>
    </source>
</evidence>
<evidence type="ECO:0000256" key="3">
    <source>
        <dbReference type="ARBA" id="ARBA00022679"/>
    </source>
</evidence>
<dbReference type="InterPro" id="IPR011009">
    <property type="entry name" value="Kinase-like_dom_sf"/>
</dbReference>
<dbReference type="InterPro" id="IPR000535">
    <property type="entry name" value="MSP_dom"/>
</dbReference>
<dbReference type="InterPro" id="IPR008271">
    <property type="entry name" value="Ser/Thr_kinase_AS"/>
</dbReference>
<dbReference type="SMART" id="SM00220">
    <property type="entry name" value="S_TKc"/>
    <property type="match status" value="1"/>
</dbReference>
<evidence type="ECO:0000313" key="13">
    <source>
        <dbReference type="Proteomes" id="UP000324705"/>
    </source>
</evidence>
<sequence length="532" mass="59805">MDDQVINTREDLELMLINEAAKPKPMLFSLLEDITNGFSEENIIGRGGSAVVYKGSVGNRTVAVKKLSIPHEREKEFNGEIQCLMKVKHENIVRFLGYCSDAQGRMASYNGKLVMADVLERLLCFEYLYRGSLDKHITDATCGLEWKQRYQIIVGVCEGLHRLHKDRIFHLDLKPGNILLGDNMLPKIADFGLARCLDKDQTKVHTQNIGGTWGYIAPELHTFDGVITVKSITIKSDLYSLGVIIMEILTGDKGSDRCREVHDVIENWINRLGEPPSPAQLDQIKVCTHIGIECSDINPANRPANTMDIINRFGNARNTQETQESGKLLQVQPALLVFHLQPGKSIPCPLQLTNDTDEHVAFKLSTTESVDWSEHFMARLPIFGVVTARSTYTLVLTVSECDVPDKRICVMTLQSCVSHHIRKFRDKHEYEGFFKDNNKAGNEVHEVKLTAFLSVKAPSTSSESTGPGVRILSMEKPWKTLYSVDAHPNNPWIITGHACGHVRIWNHETKTLLDSFKVSLEPGMLPYPFLVD</sequence>
<reference evidence="12 13" key="1">
    <citation type="submission" date="2017-09" db="EMBL/GenBank/DDBJ databases">
        <authorList>
            <consortium name="International Durum Wheat Genome Sequencing Consortium (IDWGSC)"/>
            <person name="Milanesi L."/>
        </authorList>
    </citation>
    <scope>NUCLEOTIDE SEQUENCE [LARGE SCALE GENOMIC DNA]</scope>
    <source>
        <strain evidence="13">cv. Svevo</strain>
    </source>
</reference>
<dbReference type="GO" id="GO:0005524">
    <property type="term" value="F:ATP binding"/>
    <property type="evidence" value="ECO:0007669"/>
    <property type="project" value="UniProtKB-UniRule"/>
</dbReference>
<dbReference type="GO" id="GO:0004674">
    <property type="term" value="F:protein serine/threonine kinase activity"/>
    <property type="evidence" value="ECO:0007669"/>
    <property type="project" value="UniProtKB-KW"/>
</dbReference>
<dbReference type="SUPFAM" id="SSF49354">
    <property type="entry name" value="PapD-like"/>
    <property type="match status" value="1"/>
</dbReference>
<proteinExistence type="predicted"/>
<dbReference type="Gene3D" id="1.10.510.10">
    <property type="entry name" value="Transferase(Phosphotransferase) domain 1"/>
    <property type="match status" value="1"/>
</dbReference>
<evidence type="ECO:0000313" key="12">
    <source>
        <dbReference type="EMBL" id="VAH99386.1"/>
    </source>
</evidence>
<keyword evidence="6 9" id="KW-0067">ATP-binding</keyword>
<evidence type="ECO:0000256" key="1">
    <source>
        <dbReference type="ARBA" id="ARBA00012513"/>
    </source>
</evidence>
<evidence type="ECO:0000256" key="9">
    <source>
        <dbReference type="PROSITE-ProRule" id="PRU10141"/>
    </source>
</evidence>
<keyword evidence="4 9" id="KW-0547">Nucleotide-binding</keyword>
<evidence type="ECO:0000256" key="7">
    <source>
        <dbReference type="ARBA" id="ARBA00047899"/>
    </source>
</evidence>
<feature type="domain" description="MSP" evidence="11">
    <location>
        <begin position="328"/>
        <end position="452"/>
    </location>
</feature>
<dbReference type="Gene3D" id="2.60.40.10">
    <property type="entry name" value="Immunoglobulins"/>
    <property type="match status" value="1"/>
</dbReference>
<gene>
    <name evidence="12" type="ORF">TRITD_4Av1G255130</name>
</gene>
<feature type="binding site" evidence="9">
    <location>
        <position position="66"/>
    </location>
    <ligand>
        <name>ATP</name>
        <dbReference type="ChEBI" id="CHEBI:30616"/>
    </ligand>
</feature>
<evidence type="ECO:0000256" key="4">
    <source>
        <dbReference type="ARBA" id="ARBA00022741"/>
    </source>
</evidence>
<dbReference type="PANTHER" id="PTHR45707">
    <property type="entry name" value="C2 CALCIUM/LIPID-BINDING PLANT PHOSPHORIBOSYLTRANSFERASE FAMILY PROTEIN"/>
    <property type="match status" value="1"/>
</dbReference>
<dbReference type="Gene3D" id="3.30.200.20">
    <property type="entry name" value="Phosphorylase Kinase, domain 1"/>
    <property type="match status" value="1"/>
</dbReference>
<feature type="domain" description="Protein kinase" evidence="10">
    <location>
        <begin position="38"/>
        <end position="335"/>
    </location>
</feature>
<dbReference type="Pfam" id="PF00635">
    <property type="entry name" value="Motile_Sperm"/>
    <property type="match status" value="1"/>
</dbReference>